<keyword evidence="3" id="KW-1185">Reference proteome</keyword>
<protein>
    <submittedName>
        <fullName evidence="2">Uncharacterized protein</fullName>
    </submittedName>
</protein>
<dbReference type="Proteomes" id="UP000002424">
    <property type="component" value="Chromosome"/>
</dbReference>
<dbReference type="STRING" id="322710.Avin_51540"/>
<dbReference type="AlphaFoldDB" id="C1DMF4"/>
<dbReference type="KEGG" id="avn:Avin_51540"/>
<evidence type="ECO:0000313" key="2">
    <source>
        <dbReference type="EMBL" id="ACO81231.1"/>
    </source>
</evidence>
<dbReference type="EnsemblBacteria" id="ACO81231">
    <property type="protein sequence ID" value="ACO81231"/>
    <property type="gene ID" value="Avin_51540"/>
</dbReference>
<sequence>MDEGERSSAFHGRASWRWKEMKTDEER</sequence>
<organism evidence="2 3">
    <name type="scientific">Azotobacter vinelandii (strain DJ / ATCC BAA-1303)</name>
    <dbReference type="NCBI Taxonomy" id="322710"/>
    <lineage>
        <taxon>Bacteria</taxon>
        <taxon>Pseudomonadati</taxon>
        <taxon>Pseudomonadota</taxon>
        <taxon>Gammaproteobacteria</taxon>
        <taxon>Pseudomonadales</taxon>
        <taxon>Pseudomonadaceae</taxon>
        <taxon>Azotobacter</taxon>
    </lineage>
</organism>
<reference evidence="2 3" key="1">
    <citation type="journal article" date="2009" name="J. Bacteriol.">
        <title>Genome sequence of Azotobacter vinelandii, an obligate aerobe specialized to support diverse anaerobic metabolic processes.</title>
        <authorList>
            <person name="Setubal J.C."/>
            <person name="dos Santos P."/>
            <person name="Goldman B.S."/>
            <person name="Ertesvag H."/>
            <person name="Espin G."/>
            <person name="Rubio L.M."/>
            <person name="Valla S."/>
            <person name="Almeida N.F."/>
            <person name="Balasubramanian D."/>
            <person name="Cromes L."/>
            <person name="Curatti L."/>
            <person name="Du Z."/>
            <person name="Godsy E."/>
            <person name="Goodner B."/>
            <person name="Hellner-Burris K."/>
            <person name="Hernandez J.A."/>
            <person name="Houmiel K."/>
            <person name="Imperial J."/>
            <person name="Kennedy C."/>
            <person name="Larson T.J."/>
            <person name="Latreille P."/>
            <person name="Ligon L.S."/>
            <person name="Lu J."/>
            <person name="Maerk M."/>
            <person name="Miller N.M."/>
            <person name="Norton S."/>
            <person name="O'Carroll I.P."/>
            <person name="Paulsen I."/>
            <person name="Raulfs E.C."/>
            <person name="Roemer R."/>
            <person name="Rosser J."/>
            <person name="Segura D."/>
            <person name="Slater S."/>
            <person name="Stricklin S.L."/>
            <person name="Studholme D.J."/>
            <person name="Sun J."/>
            <person name="Viana C.J."/>
            <person name="Wallin E."/>
            <person name="Wang B."/>
            <person name="Wheeler C."/>
            <person name="Zhu H."/>
            <person name="Dean D.R."/>
            <person name="Dixon R."/>
            <person name="Wood D."/>
        </authorList>
    </citation>
    <scope>NUCLEOTIDE SEQUENCE [LARGE SCALE GENOMIC DNA]</scope>
    <source>
        <strain evidence="3">DJ / ATCC BAA-1303</strain>
    </source>
</reference>
<dbReference type="HOGENOM" id="CLU_3414511_0_0_6"/>
<feature type="compositionally biased region" description="Basic and acidic residues" evidence="1">
    <location>
        <begin position="17"/>
        <end position="27"/>
    </location>
</feature>
<accession>C1DMF4</accession>
<feature type="region of interest" description="Disordered" evidence="1">
    <location>
        <begin position="1"/>
        <end position="27"/>
    </location>
</feature>
<dbReference type="EMBL" id="CP001157">
    <property type="protein sequence ID" value="ACO81231.1"/>
    <property type="molecule type" value="Genomic_DNA"/>
</dbReference>
<gene>
    <name evidence="2" type="ordered locus">Avin_51540</name>
</gene>
<evidence type="ECO:0000256" key="1">
    <source>
        <dbReference type="SAM" id="MobiDB-lite"/>
    </source>
</evidence>
<proteinExistence type="predicted"/>
<name>C1DMF4_AZOVD</name>
<evidence type="ECO:0000313" key="3">
    <source>
        <dbReference type="Proteomes" id="UP000002424"/>
    </source>
</evidence>